<comment type="similarity">
    <text evidence="14">Belongs to the adenylyl cyclase class-4/guanylyl cyclase family.</text>
</comment>
<dbReference type="Gene3D" id="3.30.70.1230">
    <property type="entry name" value="Nucleotide cyclase"/>
    <property type="match status" value="1"/>
</dbReference>
<keyword evidence="9" id="KW-0472">Membrane</keyword>
<evidence type="ECO:0000256" key="10">
    <source>
        <dbReference type="ARBA" id="ARBA00023170"/>
    </source>
</evidence>
<dbReference type="CDD" id="cd07302">
    <property type="entry name" value="CHD"/>
    <property type="match status" value="1"/>
</dbReference>
<dbReference type="SUPFAM" id="SSF56112">
    <property type="entry name" value="Protein kinase-like (PK-like)"/>
    <property type="match status" value="1"/>
</dbReference>
<reference evidence="19 20" key="1">
    <citation type="submission" date="2024-04" db="EMBL/GenBank/DDBJ databases">
        <authorList>
            <consortium name="Genoscope - CEA"/>
            <person name="William W."/>
        </authorList>
    </citation>
    <scope>NUCLEOTIDE SEQUENCE [LARGE SCALE GENOMIC DNA]</scope>
</reference>
<dbReference type="InterPro" id="IPR011009">
    <property type="entry name" value="Kinase-like_dom_sf"/>
</dbReference>
<dbReference type="PRINTS" id="PR00255">
    <property type="entry name" value="NATPEPTIDER"/>
</dbReference>
<dbReference type="GO" id="GO:0005524">
    <property type="term" value="F:ATP binding"/>
    <property type="evidence" value="ECO:0007669"/>
    <property type="project" value="InterPro"/>
</dbReference>
<dbReference type="InterPro" id="IPR028082">
    <property type="entry name" value="Peripla_BP_I"/>
</dbReference>
<keyword evidence="6" id="KW-0547">Nucleotide-binding</keyword>
<dbReference type="PANTHER" id="PTHR11920">
    <property type="entry name" value="GUANYLYL CYCLASE"/>
    <property type="match status" value="1"/>
</dbReference>
<keyword evidence="11" id="KW-0325">Glycoprotein</keyword>
<dbReference type="Pfam" id="PF00211">
    <property type="entry name" value="Guanylate_cyc"/>
    <property type="match status" value="1"/>
</dbReference>
<dbReference type="InterPro" id="IPR018297">
    <property type="entry name" value="A/G_cyclase_CS"/>
</dbReference>
<evidence type="ECO:0000256" key="5">
    <source>
        <dbReference type="ARBA" id="ARBA00022729"/>
    </source>
</evidence>
<feature type="region of interest" description="Disordered" evidence="16">
    <location>
        <begin position="1271"/>
        <end position="1291"/>
    </location>
</feature>
<organism evidence="19 20">
    <name type="scientific">Lymnaea stagnalis</name>
    <name type="common">Great pond snail</name>
    <name type="synonym">Helix stagnalis</name>
    <dbReference type="NCBI Taxonomy" id="6523"/>
    <lineage>
        <taxon>Eukaryota</taxon>
        <taxon>Metazoa</taxon>
        <taxon>Spiralia</taxon>
        <taxon>Lophotrochozoa</taxon>
        <taxon>Mollusca</taxon>
        <taxon>Gastropoda</taxon>
        <taxon>Heterobranchia</taxon>
        <taxon>Euthyneura</taxon>
        <taxon>Panpulmonata</taxon>
        <taxon>Hygrophila</taxon>
        <taxon>Lymnaeoidea</taxon>
        <taxon>Lymnaeidae</taxon>
        <taxon>Lymnaea</taxon>
    </lineage>
</organism>
<dbReference type="FunFam" id="1.10.510.10:FF:000420">
    <property type="entry name" value="Guanylate cyclase"/>
    <property type="match status" value="1"/>
</dbReference>
<keyword evidence="5" id="KW-0732">Signal</keyword>
<dbReference type="GO" id="GO:0005525">
    <property type="term" value="F:GTP binding"/>
    <property type="evidence" value="ECO:0007669"/>
    <property type="project" value="UniProtKB-KW"/>
</dbReference>
<keyword evidence="4" id="KW-0812">Transmembrane</keyword>
<dbReference type="InterPro" id="IPR001245">
    <property type="entry name" value="Ser-Thr/Tyr_kinase_cat_dom"/>
</dbReference>
<keyword evidence="12 14" id="KW-0456">Lyase</keyword>
<evidence type="ECO:0000259" key="17">
    <source>
        <dbReference type="PROSITE" id="PS50011"/>
    </source>
</evidence>
<dbReference type="InterPro" id="IPR000719">
    <property type="entry name" value="Prot_kinase_dom"/>
</dbReference>
<sequence>MNHAYSQNRPTRRANITSFPIRYQTWAKFVLLTQVLVFALISSQQTSAKTEHAPVWSYARDFSDSSDVNRKRSSGNDNGDNSTQLPPRVRHEAPREIVIGYLTSHTKRDKALYIPPGNLISGAITYAVMTVNEDPNILPNTTLKFVLADTHGEENESLYHTSEMIRNKIHAIIGPQETCIHEAKLAAAYNVPMISYYCTDVVVSNKEHFPTFARTKPTDSQISGSVVAMLKTFNWNRVTFIHNRADEYSITAETTLKSVNYWNINTTHKITVTSVHSYNGPYFHTHTLNPFVNIVDKTRHNTRIYVLLGEPYDFIGLMDTLQDIGLLDTGDYFVVGVTRDTYKLDKPQEILQGVFEDVVENKTVLAFRHFLCIIHTPPLDPEFANFSTIVDEFLEKPPFNVTNVYKEESKTRIIAPEAAYLYDAVLLYAKVIHEIIEDGNDTRDGKAVIGKIRGISYKSAFGYLTQINENGDAQGNFSVIVCKGNEAGVWAMKPIGSFRLEADLSPIPTFHFEKGESIRWINGAPPLDEPVCGFRREKCIPPKTYTYEIAGGVAGGMIFVIIVGAYIFYSNWRYEQELAGLLWKIDMYKDIVLTTNTYYNNSNQSNKSSLNKSTSQSSLISFSDIDMRQLFTHVGIYKGAIVAVRKVNKTHIELTRSVKKELKTVRELRHDNVNPFIGACVEPPHIYIVSNYCSKGSLQDILENEDIQLDSMFIASLVLDIIKGMTYLHASEVMSHGKLKSSNCVVDSRWVLKITDYGLHEFTAGEVQPLGEYAVYRNMLWKAPELIRNKHSPGRGTQEGDVYSFGIIMFEFHSRNGPYGACELTPKEIIERVITMDENGHPYRPRLSEISSTPKFITDVIKECWDEDPLKRPDFKTLRTKLKPMQKGMKSSIFDNMMAIMEKYASNLESLVQSRTDELIEEKKKTEELLQDMLPGTVAEQLMHGKQVEAESFDMVTIFFSDICGFTTLSSESTPMQIVDMLNDLYTLFDSIIEFYDVYKVETIGDAYMVVSGLPKRNGNRHAGEIASMALHLLQELKVFKIPHRPNDQIKLRIGIHSGPVVAGVVGRKMPRYCLFGDTVNVASRMESNSQALKIHISEPTMNLLVLIGGFELQERGNIDIKGKGVMKTYWLTGEDSSRRKMRVQRGIARLERTGSTRRRLKVEKPVTPKYSFRSDTSPQHQISPSLSGGNYNFSLDSPSTFRHNNYLHPYSLLVGPTSEDLIRRSSSRRRRLKFAIGGEESEKENSISVEEKDLEPLEFTADSIPTIIRTKTEQECSSISDGEHSREKTD</sequence>
<dbReference type="CDD" id="cd06370">
    <property type="entry name" value="PBP1_SAP_GC-like"/>
    <property type="match status" value="1"/>
</dbReference>
<evidence type="ECO:0000256" key="7">
    <source>
        <dbReference type="ARBA" id="ARBA00022989"/>
    </source>
</evidence>
<dbReference type="GO" id="GO:0005886">
    <property type="term" value="C:plasma membrane"/>
    <property type="evidence" value="ECO:0007669"/>
    <property type="project" value="TreeGrafter"/>
</dbReference>
<feature type="non-terminal residue" evidence="19">
    <location>
        <position position="1291"/>
    </location>
</feature>
<keyword evidence="8" id="KW-0342">GTP-binding</keyword>
<comment type="caution">
    <text evidence="19">The sequence shown here is derived from an EMBL/GenBank/DDBJ whole genome shotgun (WGS) entry which is preliminary data.</text>
</comment>
<feature type="domain" description="Guanylate cyclase" evidence="18">
    <location>
        <begin position="957"/>
        <end position="1087"/>
    </location>
</feature>
<dbReference type="InterPro" id="IPR001828">
    <property type="entry name" value="ANF_lig-bd_rcpt"/>
</dbReference>
<evidence type="ECO:0000259" key="18">
    <source>
        <dbReference type="PROSITE" id="PS50125"/>
    </source>
</evidence>
<dbReference type="InterPro" id="IPR029787">
    <property type="entry name" value="Nucleotide_cyclase"/>
</dbReference>
<dbReference type="InterPro" id="IPR050401">
    <property type="entry name" value="Cyclic_nucleotide_synthase"/>
</dbReference>
<dbReference type="Pfam" id="PF01094">
    <property type="entry name" value="ANF_receptor"/>
    <property type="match status" value="1"/>
</dbReference>
<dbReference type="GO" id="GO:0004672">
    <property type="term" value="F:protein kinase activity"/>
    <property type="evidence" value="ECO:0007669"/>
    <property type="project" value="InterPro"/>
</dbReference>
<dbReference type="GO" id="GO:0004383">
    <property type="term" value="F:guanylate cyclase activity"/>
    <property type="evidence" value="ECO:0007669"/>
    <property type="project" value="UniProtKB-EC"/>
</dbReference>
<feature type="compositionally biased region" description="Polar residues" evidence="16">
    <location>
        <begin position="75"/>
        <end position="85"/>
    </location>
</feature>
<dbReference type="Proteomes" id="UP001497497">
    <property type="component" value="Unassembled WGS sequence"/>
</dbReference>
<comment type="subcellular location">
    <subcellularLocation>
        <location evidence="2">Membrane</location>
        <topology evidence="2">Single-pass type I membrane protein</topology>
    </subcellularLocation>
</comment>
<dbReference type="CDD" id="cd12087">
    <property type="entry name" value="TM_EGFR-like"/>
    <property type="match status" value="1"/>
</dbReference>
<proteinExistence type="inferred from homology"/>
<keyword evidence="10" id="KW-0675">Receptor</keyword>
<feature type="domain" description="Protein kinase" evidence="17">
    <location>
        <begin position="599"/>
        <end position="886"/>
    </location>
</feature>
<feature type="compositionally biased region" description="Basic and acidic residues" evidence="16">
    <location>
        <begin position="1282"/>
        <end position="1291"/>
    </location>
</feature>
<name>A0AAV2H1Z9_LYMST</name>
<dbReference type="GO" id="GO:0001653">
    <property type="term" value="F:peptide receptor activity"/>
    <property type="evidence" value="ECO:0007669"/>
    <property type="project" value="TreeGrafter"/>
</dbReference>
<dbReference type="SUPFAM" id="SSF55073">
    <property type="entry name" value="Nucleotide cyclase"/>
    <property type="match status" value="1"/>
</dbReference>
<keyword evidence="20" id="KW-1185">Reference proteome</keyword>
<evidence type="ECO:0000256" key="14">
    <source>
        <dbReference type="RuleBase" id="RU000405"/>
    </source>
</evidence>
<dbReference type="GO" id="GO:0007168">
    <property type="term" value="P:receptor guanylyl cyclase signaling pathway"/>
    <property type="evidence" value="ECO:0007669"/>
    <property type="project" value="TreeGrafter"/>
</dbReference>
<evidence type="ECO:0000256" key="12">
    <source>
        <dbReference type="ARBA" id="ARBA00023239"/>
    </source>
</evidence>
<dbReference type="InterPro" id="IPR001054">
    <property type="entry name" value="A/G_cyclase"/>
</dbReference>
<dbReference type="SUPFAM" id="SSF53822">
    <property type="entry name" value="Periplasmic binding protein-like I"/>
    <property type="match status" value="1"/>
</dbReference>
<dbReference type="GO" id="GO:0035556">
    <property type="term" value="P:intracellular signal transduction"/>
    <property type="evidence" value="ECO:0007669"/>
    <property type="project" value="InterPro"/>
</dbReference>
<evidence type="ECO:0000256" key="15">
    <source>
        <dbReference type="RuleBase" id="RU003431"/>
    </source>
</evidence>
<dbReference type="EC" id="4.6.1.2" evidence="3 15"/>
<dbReference type="PROSITE" id="PS50011">
    <property type="entry name" value="PROTEIN_KINASE_DOM"/>
    <property type="match status" value="1"/>
</dbReference>
<evidence type="ECO:0000256" key="6">
    <source>
        <dbReference type="ARBA" id="ARBA00022741"/>
    </source>
</evidence>
<comment type="catalytic activity">
    <reaction evidence="1 15">
        <text>GTP = 3',5'-cyclic GMP + diphosphate</text>
        <dbReference type="Rhea" id="RHEA:13665"/>
        <dbReference type="ChEBI" id="CHEBI:33019"/>
        <dbReference type="ChEBI" id="CHEBI:37565"/>
        <dbReference type="ChEBI" id="CHEBI:57746"/>
        <dbReference type="EC" id="4.6.1.2"/>
    </reaction>
</comment>
<evidence type="ECO:0000256" key="2">
    <source>
        <dbReference type="ARBA" id="ARBA00004479"/>
    </source>
</evidence>
<feature type="region of interest" description="Disordered" evidence="16">
    <location>
        <begin position="1168"/>
        <end position="1189"/>
    </location>
</feature>
<evidence type="ECO:0000256" key="11">
    <source>
        <dbReference type="ARBA" id="ARBA00023180"/>
    </source>
</evidence>
<evidence type="ECO:0000256" key="8">
    <source>
        <dbReference type="ARBA" id="ARBA00023134"/>
    </source>
</evidence>
<keyword evidence="7" id="KW-1133">Transmembrane helix</keyword>
<evidence type="ECO:0000313" key="19">
    <source>
        <dbReference type="EMBL" id="CAL1527410.1"/>
    </source>
</evidence>
<protein>
    <recommendedName>
        <fullName evidence="3 15">Guanylate cyclase</fullName>
        <ecNumber evidence="3 15">4.6.1.2</ecNumber>
    </recommendedName>
</protein>
<dbReference type="Pfam" id="PF07714">
    <property type="entry name" value="PK_Tyr_Ser-Thr"/>
    <property type="match status" value="1"/>
</dbReference>
<dbReference type="Gene3D" id="1.10.510.10">
    <property type="entry name" value="Transferase(Phosphotransferase) domain 1"/>
    <property type="match status" value="1"/>
</dbReference>
<evidence type="ECO:0000256" key="1">
    <source>
        <dbReference type="ARBA" id="ARBA00001436"/>
    </source>
</evidence>
<dbReference type="PROSITE" id="PS00452">
    <property type="entry name" value="GUANYLATE_CYCLASE_1"/>
    <property type="match status" value="1"/>
</dbReference>
<evidence type="ECO:0000256" key="16">
    <source>
        <dbReference type="SAM" id="MobiDB-lite"/>
    </source>
</evidence>
<evidence type="ECO:0000256" key="9">
    <source>
        <dbReference type="ARBA" id="ARBA00023136"/>
    </source>
</evidence>
<evidence type="ECO:0000256" key="13">
    <source>
        <dbReference type="ARBA" id="ARBA00023293"/>
    </source>
</evidence>
<dbReference type="CDD" id="cd14042">
    <property type="entry name" value="PK_GC-A_B"/>
    <property type="match status" value="1"/>
</dbReference>
<evidence type="ECO:0000256" key="4">
    <source>
        <dbReference type="ARBA" id="ARBA00022692"/>
    </source>
</evidence>
<keyword evidence="13 15" id="KW-0141">cGMP biosynthesis</keyword>
<dbReference type="Gene3D" id="3.40.50.2300">
    <property type="match status" value="2"/>
</dbReference>
<dbReference type="InterPro" id="IPR001170">
    <property type="entry name" value="ANPR/GUC"/>
</dbReference>
<dbReference type="PANTHER" id="PTHR11920:SF335">
    <property type="entry name" value="GUANYLATE CYCLASE"/>
    <property type="match status" value="1"/>
</dbReference>
<feature type="region of interest" description="Disordered" evidence="16">
    <location>
        <begin position="65"/>
        <end position="90"/>
    </location>
</feature>
<dbReference type="FunFam" id="3.30.70.1230:FF:000004">
    <property type="entry name" value="Guanylate cyclase"/>
    <property type="match status" value="1"/>
</dbReference>
<dbReference type="PROSITE" id="PS50125">
    <property type="entry name" value="GUANYLATE_CYCLASE_2"/>
    <property type="match status" value="1"/>
</dbReference>
<feature type="compositionally biased region" description="Polar residues" evidence="16">
    <location>
        <begin position="1174"/>
        <end position="1189"/>
    </location>
</feature>
<accession>A0AAV2H1Z9</accession>
<dbReference type="SMART" id="SM00044">
    <property type="entry name" value="CYCc"/>
    <property type="match status" value="1"/>
</dbReference>
<dbReference type="EMBL" id="CAXITT010000017">
    <property type="protein sequence ID" value="CAL1527410.1"/>
    <property type="molecule type" value="Genomic_DNA"/>
</dbReference>
<gene>
    <name evidence="19" type="ORF">GSLYS_00001587001</name>
</gene>
<dbReference type="GO" id="GO:0004016">
    <property type="term" value="F:adenylate cyclase activity"/>
    <property type="evidence" value="ECO:0007669"/>
    <property type="project" value="TreeGrafter"/>
</dbReference>
<evidence type="ECO:0000313" key="20">
    <source>
        <dbReference type="Proteomes" id="UP001497497"/>
    </source>
</evidence>
<evidence type="ECO:0000256" key="3">
    <source>
        <dbReference type="ARBA" id="ARBA00012202"/>
    </source>
</evidence>